<dbReference type="PRINTS" id="PR00401">
    <property type="entry name" value="SH2DOMAIN"/>
</dbReference>
<feature type="region of interest" description="Disordered" evidence="3">
    <location>
        <begin position="310"/>
        <end position="375"/>
    </location>
</feature>
<dbReference type="AlphaFoldDB" id="T1IJ98"/>
<feature type="compositionally biased region" description="Polar residues" evidence="3">
    <location>
        <begin position="91"/>
        <end position="100"/>
    </location>
</feature>
<dbReference type="SMART" id="SM00252">
    <property type="entry name" value="SH2"/>
    <property type="match status" value="1"/>
</dbReference>
<feature type="transmembrane region" description="Helical" evidence="4">
    <location>
        <begin position="989"/>
        <end position="1005"/>
    </location>
</feature>
<evidence type="ECO:0000259" key="5">
    <source>
        <dbReference type="PROSITE" id="PS50001"/>
    </source>
</evidence>
<keyword evidence="2" id="KW-0727">SH2 domain</keyword>
<dbReference type="Pfam" id="PF07690">
    <property type="entry name" value="MFS_1"/>
    <property type="match status" value="1"/>
</dbReference>
<dbReference type="Gene3D" id="3.30.505.10">
    <property type="entry name" value="SH2 domain"/>
    <property type="match status" value="1"/>
</dbReference>
<feature type="compositionally biased region" description="Low complexity" evidence="3">
    <location>
        <begin position="112"/>
        <end position="125"/>
    </location>
</feature>
<dbReference type="SUPFAM" id="SSF103473">
    <property type="entry name" value="MFS general substrate transporter"/>
    <property type="match status" value="1"/>
</dbReference>
<dbReference type="PANTHER" id="PTHR11360">
    <property type="entry name" value="MONOCARBOXYLATE TRANSPORTER"/>
    <property type="match status" value="1"/>
</dbReference>
<dbReference type="SUPFAM" id="SSF55550">
    <property type="entry name" value="SH2 domain"/>
    <property type="match status" value="1"/>
</dbReference>
<keyword evidence="4" id="KW-1133">Transmembrane helix</keyword>
<reference evidence="7" key="2">
    <citation type="submission" date="2015-02" db="UniProtKB">
        <authorList>
            <consortium name="EnsemblMetazoa"/>
        </authorList>
    </citation>
    <scope>IDENTIFICATION</scope>
</reference>
<reference evidence="8" key="1">
    <citation type="submission" date="2011-05" db="EMBL/GenBank/DDBJ databases">
        <authorList>
            <person name="Richards S.R."/>
            <person name="Qu J."/>
            <person name="Jiang H."/>
            <person name="Jhangiani S.N."/>
            <person name="Agravi P."/>
            <person name="Goodspeed R."/>
            <person name="Gross S."/>
            <person name="Mandapat C."/>
            <person name="Jackson L."/>
            <person name="Mathew T."/>
            <person name="Pu L."/>
            <person name="Thornton R."/>
            <person name="Saada N."/>
            <person name="Wilczek-Boney K.B."/>
            <person name="Lee S."/>
            <person name="Kovar C."/>
            <person name="Wu Y."/>
            <person name="Scherer S.E."/>
            <person name="Worley K.C."/>
            <person name="Muzny D.M."/>
            <person name="Gibbs R."/>
        </authorList>
    </citation>
    <scope>NUCLEOTIDE SEQUENCE</scope>
    <source>
        <strain evidence="8">Brora</strain>
    </source>
</reference>
<dbReference type="PROSITE" id="PS50001">
    <property type="entry name" value="SH2"/>
    <property type="match status" value="1"/>
</dbReference>
<dbReference type="Pfam" id="PF00017">
    <property type="entry name" value="SH2"/>
    <property type="match status" value="1"/>
</dbReference>
<dbReference type="EnsemblMetazoa" id="SMAR000957-RA">
    <property type="protein sequence ID" value="SMAR000957-PA"/>
    <property type="gene ID" value="SMAR000957"/>
</dbReference>
<dbReference type="InterPro" id="IPR050327">
    <property type="entry name" value="Proton-linked_MCT"/>
</dbReference>
<dbReference type="CDD" id="cd17352">
    <property type="entry name" value="MFS_MCT_SLC16"/>
    <property type="match status" value="1"/>
</dbReference>
<dbReference type="InterPro" id="IPR011701">
    <property type="entry name" value="MFS"/>
</dbReference>
<evidence type="ECO:0000313" key="8">
    <source>
        <dbReference type="Proteomes" id="UP000014500"/>
    </source>
</evidence>
<evidence type="ECO:0000256" key="1">
    <source>
        <dbReference type="ARBA" id="ARBA00004141"/>
    </source>
</evidence>
<feature type="transmembrane region" description="Helical" evidence="4">
    <location>
        <begin position="697"/>
        <end position="718"/>
    </location>
</feature>
<comment type="subcellular location">
    <subcellularLocation>
        <location evidence="1">Membrane</location>
        <topology evidence="1">Multi-pass membrane protein</topology>
    </subcellularLocation>
</comment>
<sequence length="1233" mass="136443">MQIRYHIPICRYFQAGGQREDIRYLLMECKACVAEELNAIVGNAFRMAYAAQLQKNLRTSQLSDGLVTGHRRNHHHHKGFYEGVSDHITPLSTPPSSCDNSPLHRPLSTSQLVNSELRNSNSNSLPRQDRKEKHFGHNWLWAKHLLGRSRHKEPPLDRVVEMNVISGLAGSPCHHRLDQANGNLTRSPHHSPAMVNRSPVSDHPTKPKSIPGLENLRNEEDLLMTPSSTSSEEIISPTELNSYKRLVDKPPLIKRLTMATATTTFVDSSCEEELRPLVKDMAGNVAHGLSGYVNEGMGSSTDNISDEVSVQESGFQYRRHSNSPSTQRCLSKANGKIQSIPSPPLTDSYMDQSSDSSKRSSRSSESQNSLVQESVTIQDPTENCTFLHSNTILIQEREVTGMVMKSCEAKVNKRISQQSGSSCSSESSPPPLPERYECRNLVKCMIMTFHTHRYDSLQSSNDSEEGELKKAPWFQAGIPREIALEVLSQEPVGAFMVRESTTKPGCYALSLRVPREFQPSGIAHYLIMKTNKGYKIKGFTKEFTTLTALITHHSVMPELLPCPLSLSRYNPNFSKHDSNQDFADIDDDPDYNTLADFRKIMADLTVMTVNAVVPDKSQDDEELLKATETIRPQILNKSQMGQLAEASWVPPDGGWGWLCVLACFITFALLVGMSRTFGIIYNEVKEAFPEAKHIEIAMIPTVVMTLTVGLGAVAGALTGAYSCRTIAFVGGLFAGVGVSLNFFAMNAYYMQFCFFLAGIGAGLACNPGIMIVAKYFRKRRTQAVGFSLAGTAIGSIFQPPLLQYLVDTYGFRGALLIQGGLILHVCAGALLYKDPVPKRELKLLHAKQSMEVEQFDTNSLVENHNNEIKSPTSRPSQSIVGYQRGVEGRYSMSNRAKPNTCFQWIEHYLYLDLTLLYNPIFLIVCASVMFLSVGYPQTLIFVPPHALSLGFSKYNAGLLLSISAVGDLMGRLGSGFIFDKNIIKKQHGFIIATACLSVALVGVSLAEDYIAIAVCVFLYGFFAGSSFILIPVLLTEHHGAPKLASSFGLVRTCMGLTSMLGTPFAGHIRDVTGNFKLISQVSKISSLTSNYISHDLKEVCIPKFYLFSAALLGMRVFLIDVTNEFKNSSSLRQPFAVCQNAKSKKSGSSNFIHVAINAHDVTVNFFHQVADIPKPEIPDMGTGFRHWFHKPQRLRPWTRTPGILALDPLAIKNHHRSGNKDFAARCTDTGPFP</sequence>
<feature type="domain" description="SH2" evidence="5">
    <location>
        <begin position="473"/>
        <end position="554"/>
    </location>
</feature>
<feature type="transmembrane region" description="Helical" evidence="4">
    <location>
        <begin position="956"/>
        <end position="977"/>
    </location>
</feature>
<keyword evidence="4" id="KW-0812">Transmembrane</keyword>
<feature type="region of interest" description="Disordered" evidence="3">
    <location>
        <begin position="91"/>
        <end position="131"/>
    </location>
</feature>
<dbReference type="InterPro" id="IPR020846">
    <property type="entry name" value="MFS_dom"/>
</dbReference>
<evidence type="ECO:0008006" key="9">
    <source>
        <dbReference type="Google" id="ProtNLM"/>
    </source>
</evidence>
<feature type="transmembrane region" description="Helical" evidence="4">
    <location>
        <begin position="749"/>
        <end position="772"/>
    </location>
</feature>
<dbReference type="GO" id="GO:0016020">
    <property type="term" value="C:membrane"/>
    <property type="evidence" value="ECO:0007669"/>
    <property type="project" value="UniProtKB-SubCell"/>
</dbReference>
<dbReference type="InterPro" id="IPR036259">
    <property type="entry name" value="MFS_trans_sf"/>
</dbReference>
<feature type="transmembrane region" description="Helical" evidence="4">
    <location>
        <begin position="1011"/>
        <end position="1034"/>
    </location>
</feature>
<keyword evidence="4" id="KW-0472">Membrane</keyword>
<dbReference type="GO" id="GO:0008028">
    <property type="term" value="F:monocarboxylic acid transmembrane transporter activity"/>
    <property type="evidence" value="ECO:0007669"/>
    <property type="project" value="TreeGrafter"/>
</dbReference>
<dbReference type="InterPro" id="IPR000980">
    <property type="entry name" value="SH2"/>
</dbReference>
<evidence type="ECO:0000256" key="3">
    <source>
        <dbReference type="SAM" id="MobiDB-lite"/>
    </source>
</evidence>
<dbReference type="EMBL" id="AFFK01014481">
    <property type="status" value="NOT_ANNOTATED_CDS"/>
    <property type="molecule type" value="Genomic_DNA"/>
</dbReference>
<dbReference type="PANTHER" id="PTHR11360:SF306">
    <property type="entry name" value="RE01051P"/>
    <property type="match status" value="1"/>
</dbReference>
<dbReference type="eggNOG" id="KOG2504">
    <property type="taxonomic scope" value="Eukaryota"/>
</dbReference>
<feature type="transmembrane region" description="Helical" evidence="4">
    <location>
        <begin position="915"/>
        <end position="936"/>
    </location>
</feature>
<feature type="transmembrane region" description="Helical" evidence="4">
    <location>
        <begin position="784"/>
        <end position="805"/>
    </location>
</feature>
<feature type="transmembrane region" description="Helical" evidence="4">
    <location>
        <begin position="811"/>
        <end position="832"/>
    </location>
</feature>
<evidence type="ECO:0000256" key="4">
    <source>
        <dbReference type="SAM" id="Phobius"/>
    </source>
</evidence>
<evidence type="ECO:0000256" key="2">
    <source>
        <dbReference type="PROSITE-ProRule" id="PRU00191"/>
    </source>
</evidence>
<dbReference type="STRING" id="126957.T1IJ98"/>
<dbReference type="InterPro" id="IPR036860">
    <property type="entry name" value="SH2_dom_sf"/>
</dbReference>
<dbReference type="HOGENOM" id="CLU_267494_0_0_1"/>
<proteinExistence type="predicted"/>
<feature type="region of interest" description="Disordered" evidence="3">
    <location>
        <begin position="185"/>
        <end position="213"/>
    </location>
</feature>
<keyword evidence="8" id="KW-1185">Reference proteome</keyword>
<name>T1IJ98_STRMM</name>
<evidence type="ECO:0000259" key="6">
    <source>
        <dbReference type="PROSITE" id="PS50850"/>
    </source>
</evidence>
<accession>T1IJ98</accession>
<evidence type="ECO:0000313" key="7">
    <source>
        <dbReference type="EnsemblMetazoa" id="SMAR000957-PA"/>
    </source>
</evidence>
<dbReference type="Gene3D" id="1.20.1250.20">
    <property type="entry name" value="MFS general substrate transporter like domains"/>
    <property type="match status" value="1"/>
</dbReference>
<dbReference type="Proteomes" id="UP000014500">
    <property type="component" value="Unassembled WGS sequence"/>
</dbReference>
<dbReference type="PROSITE" id="PS50850">
    <property type="entry name" value="MFS"/>
    <property type="match status" value="1"/>
</dbReference>
<organism evidence="7 8">
    <name type="scientific">Strigamia maritima</name>
    <name type="common">European centipede</name>
    <name type="synonym">Geophilus maritimus</name>
    <dbReference type="NCBI Taxonomy" id="126957"/>
    <lineage>
        <taxon>Eukaryota</taxon>
        <taxon>Metazoa</taxon>
        <taxon>Ecdysozoa</taxon>
        <taxon>Arthropoda</taxon>
        <taxon>Myriapoda</taxon>
        <taxon>Chilopoda</taxon>
        <taxon>Pleurostigmophora</taxon>
        <taxon>Geophilomorpha</taxon>
        <taxon>Linotaeniidae</taxon>
        <taxon>Strigamia</taxon>
    </lineage>
</organism>
<feature type="transmembrane region" description="Helical" evidence="4">
    <location>
        <begin position="725"/>
        <end position="743"/>
    </location>
</feature>
<protein>
    <recommendedName>
        <fullName evidence="9">SH2 domain-containing protein</fullName>
    </recommendedName>
</protein>
<feature type="domain" description="Major facilitator superfamily (MFS) profile" evidence="6">
    <location>
        <begin position="658"/>
        <end position="1126"/>
    </location>
</feature>